<name>A0A430KXD1_9HYPO</name>
<keyword evidence="3" id="KW-1185">Reference proteome</keyword>
<gene>
    <name evidence="2" type="ORF">BHE90_017473</name>
</gene>
<reference evidence="2 3" key="1">
    <citation type="submission" date="2017-06" db="EMBL/GenBank/DDBJ databases">
        <title>Comparative genomic analysis of Ambrosia Fusariam Clade fungi.</title>
        <authorList>
            <person name="Stajich J.E."/>
            <person name="Carrillo J."/>
            <person name="Kijimoto T."/>
            <person name="Eskalen A."/>
            <person name="O'Donnell K."/>
            <person name="Kasson M."/>
        </authorList>
    </citation>
    <scope>NUCLEOTIDE SEQUENCE [LARGE SCALE GENOMIC DNA]</scope>
    <source>
        <strain evidence="2 3">UCR1854</strain>
    </source>
</reference>
<protein>
    <submittedName>
        <fullName evidence="2">Uncharacterized protein</fullName>
    </submittedName>
</protein>
<organism evidence="2 3">
    <name type="scientific">Fusarium euwallaceae</name>
    <dbReference type="NCBI Taxonomy" id="1147111"/>
    <lineage>
        <taxon>Eukaryota</taxon>
        <taxon>Fungi</taxon>
        <taxon>Dikarya</taxon>
        <taxon>Ascomycota</taxon>
        <taxon>Pezizomycotina</taxon>
        <taxon>Sordariomycetes</taxon>
        <taxon>Hypocreomycetidae</taxon>
        <taxon>Hypocreales</taxon>
        <taxon>Nectriaceae</taxon>
        <taxon>Fusarium</taxon>
        <taxon>Fusarium solani species complex</taxon>
    </lineage>
</organism>
<feature type="region of interest" description="Disordered" evidence="1">
    <location>
        <begin position="22"/>
        <end position="84"/>
    </location>
</feature>
<evidence type="ECO:0000313" key="3">
    <source>
        <dbReference type="Proteomes" id="UP000287124"/>
    </source>
</evidence>
<evidence type="ECO:0000313" key="2">
    <source>
        <dbReference type="EMBL" id="RTE68151.1"/>
    </source>
</evidence>
<comment type="caution">
    <text evidence="2">The sequence shown here is derived from an EMBL/GenBank/DDBJ whole genome shotgun (WGS) entry which is preliminary data.</text>
</comment>
<dbReference type="Proteomes" id="UP000287124">
    <property type="component" value="Unassembled WGS sequence"/>
</dbReference>
<accession>A0A430KXD1</accession>
<dbReference type="AlphaFoldDB" id="A0A430KXD1"/>
<evidence type="ECO:0000256" key="1">
    <source>
        <dbReference type="SAM" id="MobiDB-lite"/>
    </source>
</evidence>
<sequence length="108" mass="12094">MFGARVRARNTVRGYDQIRLIPSGSSKGWTAASLAGTDAPRPSDEDRSARKVRPPTGVQLRTPSERSLSRAVTYCQTDEGKKGEPRLKKTRRTTTIIINWPNRDQLIN</sequence>
<proteinExistence type="predicted"/>
<dbReference type="EMBL" id="MIKF01001100">
    <property type="protein sequence ID" value="RTE68151.1"/>
    <property type="molecule type" value="Genomic_DNA"/>
</dbReference>